<dbReference type="EMBL" id="CARXXK010000001">
    <property type="protein sequence ID" value="CAI6352138.1"/>
    <property type="molecule type" value="Genomic_DNA"/>
</dbReference>
<evidence type="ECO:0000313" key="2">
    <source>
        <dbReference type="Proteomes" id="UP001160148"/>
    </source>
</evidence>
<accession>A0AAV0W8Y2</accession>
<dbReference type="AlphaFoldDB" id="A0AAV0W8Y2"/>
<evidence type="ECO:0008006" key="3">
    <source>
        <dbReference type="Google" id="ProtNLM"/>
    </source>
</evidence>
<sequence length="137" mass="15830">MLKNVINVTLKKHSDTRWSSKKQPISALHTNIISIPMILKQMRDTTNINYDTIDGCNQILRLIDLKFLCLLNIWNKILTHIDKTNNSLQTKDITIDMASKMLNGLYNSIQEIRDNNFEDSLKNAKNTASKWNCLIEP</sequence>
<evidence type="ECO:0000313" key="1">
    <source>
        <dbReference type="EMBL" id="CAI6352138.1"/>
    </source>
</evidence>
<gene>
    <name evidence="1" type="ORF">MEUPH1_LOCUS8418</name>
</gene>
<reference evidence="1 2" key="1">
    <citation type="submission" date="2023-01" db="EMBL/GenBank/DDBJ databases">
        <authorList>
            <person name="Whitehead M."/>
        </authorList>
    </citation>
    <scope>NUCLEOTIDE SEQUENCE [LARGE SCALE GENOMIC DNA]</scope>
</reference>
<protein>
    <recommendedName>
        <fullName evidence="3">Zinc finger MYM-type protein 1-like</fullName>
    </recommendedName>
</protein>
<dbReference type="Proteomes" id="UP001160148">
    <property type="component" value="Unassembled WGS sequence"/>
</dbReference>
<keyword evidence="2" id="KW-1185">Reference proteome</keyword>
<comment type="caution">
    <text evidence="1">The sequence shown here is derived from an EMBL/GenBank/DDBJ whole genome shotgun (WGS) entry which is preliminary data.</text>
</comment>
<organism evidence="1 2">
    <name type="scientific">Macrosiphum euphorbiae</name>
    <name type="common">potato aphid</name>
    <dbReference type="NCBI Taxonomy" id="13131"/>
    <lineage>
        <taxon>Eukaryota</taxon>
        <taxon>Metazoa</taxon>
        <taxon>Ecdysozoa</taxon>
        <taxon>Arthropoda</taxon>
        <taxon>Hexapoda</taxon>
        <taxon>Insecta</taxon>
        <taxon>Pterygota</taxon>
        <taxon>Neoptera</taxon>
        <taxon>Paraneoptera</taxon>
        <taxon>Hemiptera</taxon>
        <taxon>Sternorrhyncha</taxon>
        <taxon>Aphidomorpha</taxon>
        <taxon>Aphidoidea</taxon>
        <taxon>Aphididae</taxon>
        <taxon>Macrosiphini</taxon>
        <taxon>Macrosiphum</taxon>
    </lineage>
</organism>
<proteinExistence type="predicted"/>
<name>A0AAV0W8Y2_9HEMI</name>